<accession>A0A699ZNA0</accession>
<proteinExistence type="predicted"/>
<name>A0A699ZNA0_HAELA</name>
<gene>
    <name evidence="1" type="ORF">HaLaN_21046</name>
</gene>
<evidence type="ECO:0000313" key="1">
    <source>
        <dbReference type="EMBL" id="GFH23435.1"/>
    </source>
</evidence>
<dbReference type="Proteomes" id="UP000485058">
    <property type="component" value="Unassembled WGS sequence"/>
</dbReference>
<dbReference type="EMBL" id="BLLF01002272">
    <property type="protein sequence ID" value="GFH23435.1"/>
    <property type="molecule type" value="Genomic_DNA"/>
</dbReference>
<protein>
    <submittedName>
        <fullName evidence="1">Uncharacterized protein</fullName>
    </submittedName>
</protein>
<evidence type="ECO:0000313" key="2">
    <source>
        <dbReference type="Proteomes" id="UP000485058"/>
    </source>
</evidence>
<organism evidence="1 2">
    <name type="scientific">Haematococcus lacustris</name>
    <name type="common">Green alga</name>
    <name type="synonym">Haematococcus pluvialis</name>
    <dbReference type="NCBI Taxonomy" id="44745"/>
    <lineage>
        <taxon>Eukaryota</taxon>
        <taxon>Viridiplantae</taxon>
        <taxon>Chlorophyta</taxon>
        <taxon>core chlorophytes</taxon>
        <taxon>Chlorophyceae</taxon>
        <taxon>CS clade</taxon>
        <taxon>Chlamydomonadales</taxon>
        <taxon>Haematococcaceae</taxon>
        <taxon>Haematococcus</taxon>
    </lineage>
</organism>
<dbReference type="AlphaFoldDB" id="A0A699ZNA0"/>
<keyword evidence="2" id="KW-1185">Reference proteome</keyword>
<sequence length="146" mass="16093">MACTHEAVAIVLSRAHTTKGGENVKPLLLILAVSAAAIDPPVWPDAYEDMWTLYNRRGSSAYPVHVWYDNPGKQMRVTFYNGLDETYVMPVSMAGIAREHPLHCPPCMSEYHWSYLMSSVALALGLDSDFSCCALVTALPTLCSLQ</sequence>
<reference evidence="1 2" key="1">
    <citation type="submission" date="2020-02" db="EMBL/GenBank/DDBJ databases">
        <title>Draft genome sequence of Haematococcus lacustris strain NIES-144.</title>
        <authorList>
            <person name="Morimoto D."/>
            <person name="Nakagawa S."/>
            <person name="Yoshida T."/>
            <person name="Sawayama S."/>
        </authorList>
    </citation>
    <scope>NUCLEOTIDE SEQUENCE [LARGE SCALE GENOMIC DNA]</scope>
    <source>
        <strain evidence="1 2">NIES-144</strain>
    </source>
</reference>
<comment type="caution">
    <text evidence="1">The sequence shown here is derived from an EMBL/GenBank/DDBJ whole genome shotgun (WGS) entry which is preliminary data.</text>
</comment>